<proteinExistence type="predicted"/>
<dbReference type="GO" id="GO:0003993">
    <property type="term" value="F:acid phosphatase activity"/>
    <property type="evidence" value="ECO:0007669"/>
    <property type="project" value="InterPro"/>
</dbReference>
<dbReference type="SUPFAM" id="SSF117074">
    <property type="entry name" value="Hypothetical protein PA1324"/>
    <property type="match status" value="2"/>
</dbReference>
<dbReference type="EMBL" id="MHIC01000052">
    <property type="protein sequence ID" value="OGY43255.1"/>
    <property type="molecule type" value="Genomic_DNA"/>
</dbReference>
<evidence type="ECO:0000256" key="5">
    <source>
        <dbReference type="SAM" id="Phobius"/>
    </source>
</evidence>
<evidence type="ECO:0008006" key="10">
    <source>
        <dbReference type="Google" id="ProtNLM"/>
    </source>
</evidence>
<keyword evidence="5" id="KW-0812">Transmembrane</keyword>
<feature type="compositionally biased region" description="Polar residues" evidence="4">
    <location>
        <begin position="332"/>
        <end position="369"/>
    </location>
</feature>
<evidence type="ECO:0000313" key="8">
    <source>
        <dbReference type="EMBL" id="OGY43255.1"/>
    </source>
</evidence>
<dbReference type="PANTHER" id="PTHR34819">
    <property type="entry name" value="LARGE CYSTEINE-RICH PERIPLASMIC PROTEIN OMCB"/>
    <property type="match status" value="1"/>
</dbReference>
<feature type="domain" description="SD-repeat containing protein B" evidence="7">
    <location>
        <begin position="487"/>
        <end position="555"/>
    </location>
</feature>
<feature type="domain" description="DUF11" evidence="6">
    <location>
        <begin position="243"/>
        <end position="360"/>
    </location>
</feature>
<feature type="transmembrane region" description="Helical" evidence="5">
    <location>
        <begin position="1122"/>
        <end position="1139"/>
    </location>
</feature>
<evidence type="ECO:0000256" key="3">
    <source>
        <dbReference type="ARBA" id="ARBA00022729"/>
    </source>
</evidence>
<sequence>MKNTSSSKFWRVVTTITTLAFVLQISGFTTLPALAVAPNYLMGPVTAEVTGALELSIFGSASATPYVGQESAQYVSIDWGDTVRDSFTIQTDSNFTTVFSAGNFTTSWTPISHAYASEGMKTIIVKVHHQSWNGNGEGNASEFTTNVFIPPAALNVIKIVDGGDKLPSEFTINVSGTNVSPASFPGDSGGTIVSLEPGSYSVTEDSVDNYTGLFSDDCSGTIASGETKICTITNVFSEEPMADIIVVKNDDVETNAQEGDTITYTIQISNNGPDDATGVVVDDLLPVGVAFVSAVTTQGTYNEITGVWTVGELADQASATLDIEVTVNEGTAGTSITNTASSDRSQAEQADSTPENNSSTEETPISCTDSDGDGYYEEGGQCGPIDCQPGDYSSYPGAPEVCDGVDNDCNGQSEDGSGETWYGELTSCGTGVCESSGVLTCVEGEQVDTCEVGTPTENPETSCDAYDNDCDGETNEGGICEQALICGYKFNDLNQNQEKDTGEPTLLGWLISLAQWANDDWTPITTDTTNDEGQYCFDSLAEGTYMVEETPQDNWYNSTPLSVEVLVSTNQLYGVDFGNFQCVDNDGDTYSSTNQEVCSPLDCDETDNTVYPSAPELCDDKDNDCDQQIDEDGACFLCQPEDVQECDTGLEGVCATGTQTCDVEGQWGSCQQDVQASEEVCDNDLDDDCDGLTDIQDPNCQPPVDEGSICGYKFYDDNQDSLFNNSDYGLYNWTMWAEGARIITTPTNLDGYYCFTGLTAGTWYIYEQLVADWTTTTDATTTVELTENAGITGINFGNIMCIDDDGDGFAENGGLICGPTDCNDQVEGGEEINPGATEICTDQIDNNCDGLTDSQDTLACPPPAPTCTDNDGDGYYAEGGDCGEADCNDNSYSLDNVCITPPPGGGGGGGGLPQSLYIHTEALTAGSETVSVVITWFTNKLANSRVVYDTVSHPTPGTPPNYGYQWSTSTFDDDPKVTFHSIEISGLLAGTTYYFRPISAASPEVYGVELSFTTGQWSLTPPEEITPPAPPTPPVETPGIVAGVEFEEEGTVLGEETGDLTGEEVQEPAPAEENVIAPPPAAEGPVETSCNTYIWILLILDIILSAALWFRNKNAVSQFAKNSWILIILLSIVPVIIWYPACWLATWLIIVLIAAVILIVVSKNKTQTPSLGQSQQ</sequence>
<gene>
    <name evidence="8" type="ORF">A2731_04190</name>
</gene>
<dbReference type="InterPro" id="IPR051172">
    <property type="entry name" value="Chlamydia_OmcB"/>
</dbReference>
<accession>A0A1G1XT36</accession>
<feature type="transmembrane region" description="Helical" evidence="5">
    <location>
        <begin position="1092"/>
        <end position="1110"/>
    </location>
</feature>
<feature type="transmembrane region" description="Helical" evidence="5">
    <location>
        <begin position="1145"/>
        <end position="1161"/>
    </location>
</feature>
<evidence type="ECO:0000256" key="2">
    <source>
        <dbReference type="ARBA" id="ARBA00022525"/>
    </source>
</evidence>
<reference evidence="8 9" key="1">
    <citation type="journal article" date="2016" name="Nat. Commun.">
        <title>Thousands of microbial genomes shed light on interconnected biogeochemical processes in an aquifer system.</title>
        <authorList>
            <person name="Anantharaman K."/>
            <person name="Brown C.T."/>
            <person name="Hug L.A."/>
            <person name="Sharon I."/>
            <person name="Castelle C.J."/>
            <person name="Probst A.J."/>
            <person name="Thomas B.C."/>
            <person name="Singh A."/>
            <person name="Wilkins M.J."/>
            <person name="Karaoz U."/>
            <person name="Brodie E.L."/>
            <person name="Williams K.H."/>
            <person name="Hubbard S.S."/>
            <person name="Banfield J.F."/>
        </authorList>
    </citation>
    <scope>NUCLEOTIDE SEQUENCE [LARGE SCALE GENOMIC DNA]</scope>
</reference>
<dbReference type="InterPro" id="IPR013783">
    <property type="entry name" value="Ig-like_fold"/>
</dbReference>
<dbReference type="AlphaFoldDB" id="A0A1G1XT36"/>
<dbReference type="NCBIfam" id="TIGR01451">
    <property type="entry name" value="B_ant_repeat"/>
    <property type="match status" value="1"/>
</dbReference>
<organism evidence="8 9">
    <name type="scientific">Candidatus Buchananbacteria bacterium RIFCSPHIGHO2_01_FULL_39_8</name>
    <dbReference type="NCBI Taxonomy" id="1797533"/>
    <lineage>
        <taxon>Bacteria</taxon>
        <taxon>Candidatus Buchananiibacteriota</taxon>
    </lineage>
</organism>
<evidence type="ECO:0000259" key="6">
    <source>
        <dbReference type="Pfam" id="PF01345"/>
    </source>
</evidence>
<keyword evidence="5" id="KW-0472">Membrane</keyword>
<dbReference type="GO" id="GO:0046872">
    <property type="term" value="F:metal ion binding"/>
    <property type="evidence" value="ECO:0007669"/>
    <property type="project" value="InterPro"/>
</dbReference>
<name>A0A1G1XT36_9BACT</name>
<evidence type="ECO:0000259" key="7">
    <source>
        <dbReference type="Pfam" id="PF17210"/>
    </source>
</evidence>
<dbReference type="STRING" id="1797533.A2731_04190"/>
<keyword evidence="2" id="KW-0964">Secreted</keyword>
<dbReference type="GO" id="GO:0005576">
    <property type="term" value="C:extracellular region"/>
    <property type="evidence" value="ECO:0007669"/>
    <property type="project" value="UniProtKB-SubCell"/>
</dbReference>
<dbReference type="InterPro" id="IPR021655">
    <property type="entry name" value="Put_metal-bd"/>
</dbReference>
<dbReference type="InterPro" id="IPR033764">
    <property type="entry name" value="Sdr_B"/>
</dbReference>
<dbReference type="Proteomes" id="UP000176241">
    <property type="component" value="Unassembled WGS sequence"/>
</dbReference>
<evidence type="ECO:0000256" key="1">
    <source>
        <dbReference type="ARBA" id="ARBA00004613"/>
    </source>
</evidence>
<dbReference type="Pfam" id="PF17210">
    <property type="entry name" value="SdrD_B"/>
    <property type="match status" value="1"/>
</dbReference>
<protein>
    <recommendedName>
        <fullName evidence="10">DUF11 domain-containing protein</fullName>
    </recommendedName>
</protein>
<dbReference type="Gene3D" id="2.60.40.10">
    <property type="entry name" value="Immunoglobulins"/>
    <property type="match status" value="2"/>
</dbReference>
<dbReference type="InterPro" id="IPR001434">
    <property type="entry name" value="OmcB-like_DUF11"/>
</dbReference>
<dbReference type="Gene3D" id="2.60.40.380">
    <property type="entry name" value="Purple acid phosphatase-like, N-terminal"/>
    <property type="match status" value="1"/>
</dbReference>
<dbReference type="SUPFAM" id="SSF49363">
    <property type="entry name" value="Purple acid phosphatase, N-terminal domain"/>
    <property type="match status" value="1"/>
</dbReference>
<evidence type="ECO:0000256" key="4">
    <source>
        <dbReference type="SAM" id="MobiDB-lite"/>
    </source>
</evidence>
<dbReference type="Pfam" id="PF01345">
    <property type="entry name" value="DUF11"/>
    <property type="match status" value="1"/>
</dbReference>
<dbReference type="InterPro" id="IPR008963">
    <property type="entry name" value="Purple_acid_Pase-like_N"/>
</dbReference>
<comment type="subcellular location">
    <subcellularLocation>
        <location evidence="1">Secreted</location>
    </subcellularLocation>
</comment>
<dbReference type="InterPro" id="IPR047589">
    <property type="entry name" value="DUF11_rpt"/>
</dbReference>
<evidence type="ECO:0000313" key="9">
    <source>
        <dbReference type="Proteomes" id="UP000176241"/>
    </source>
</evidence>
<keyword evidence="3" id="KW-0732">Signal</keyword>
<feature type="region of interest" description="Disordered" evidence="4">
    <location>
        <begin position="332"/>
        <end position="374"/>
    </location>
</feature>
<dbReference type="Pfam" id="PF11617">
    <property type="entry name" value="Cu-binding_MopE"/>
    <property type="match status" value="5"/>
</dbReference>
<keyword evidence="5" id="KW-1133">Transmembrane helix</keyword>
<comment type="caution">
    <text evidence="8">The sequence shown here is derived from an EMBL/GenBank/DDBJ whole genome shotgun (WGS) entry which is preliminary data.</text>
</comment>
<dbReference type="Gene3D" id="2.60.40.1170">
    <property type="entry name" value="Mu homology domain, subdomain B"/>
    <property type="match status" value="1"/>
</dbReference>